<dbReference type="PANTHER" id="PTHR11012:SF30">
    <property type="entry name" value="PROTEIN KINASE-LIKE DOMAIN-CONTAINING"/>
    <property type="match status" value="1"/>
</dbReference>
<dbReference type="KEGG" id="dpx:DAPPUDRAFT_242233"/>
<dbReference type="Proteomes" id="UP000000305">
    <property type="component" value="Unassembled WGS sequence"/>
</dbReference>
<dbReference type="SMART" id="SM00587">
    <property type="entry name" value="CHK"/>
    <property type="match status" value="1"/>
</dbReference>
<accession>E9GG59</accession>
<dbReference type="FunCoup" id="E9GG59">
    <property type="interactions" value="20"/>
</dbReference>
<reference evidence="3 4" key="1">
    <citation type="journal article" date="2011" name="Science">
        <title>The ecoresponsive genome of Daphnia pulex.</title>
        <authorList>
            <person name="Colbourne J.K."/>
            <person name="Pfrender M.E."/>
            <person name="Gilbert D."/>
            <person name="Thomas W.K."/>
            <person name="Tucker A."/>
            <person name="Oakley T.H."/>
            <person name="Tokishita S."/>
            <person name="Aerts A."/>
            <person name="Arnold G.J."/>
            <person name="Basu M.K."/>
            <person name="Bauer D.J."/>
            <person name="Caceres C.E."/>
            <person name="Carmel L."/>
            <person name="Casola C."/>
            <person name="Choi J.H."/>
            <person name="Detter J.C."/>
            <person name="Dong Q."/>
            <person name="Dusheyko S."/>
            <person name="Eads B.D."/>
            <person name="Frohlich T."/>
            <person name="Geiler-Samerotte K.A."/>
            <person name="Gerlach D."/>
            <person name="Hatcher P."/>
            <person name="Jogdeo S."/>
            <person name="Krijgsveld J."/>
            <person name="Kriventseva E.V."/>
            <person name="Kultz D."/>
            <person name="Laforsch C."/>
            <person name="Lindquist E."/>
            <person name="Lopez J."/>
            <person name="Manak J.R."/>
            <person name="Muller J."/>
            <person name="Pangilinan J."/>
            <person name="Patwardhan R.P."/>
            <person name="Pitluck S."/>
            <person name="Pritham E.J."/>
            <person name="Rechtsteiner A."/>
            <person name="Rho M."/>
            <person name="Rogozin I.B."/>
            <person name="Sakarya O."/>
            <person name="Salamov A."/>
            <person name="Schaack S."/>
            <person name="Shapiro H."/>
            <person name="Shiga Y."/>
            <person name="Skalitzky C."/>
            <person name="Smith Z."/>
            <person name="Souvorov A."/>
            <person name="Sung W."/>
            <person name="Tang Z."/>
            <person name="Tsuchiya D."/>
            <person name="Tu H."/>
            <person name="Vos H."/>
            <person name="Wang M."/>
            <person name="Wolf Y.I."/>
            <person name="Yamagata H."/>
            <person name="Yamada T."/>
            <person name="Ye Y."/>
            <person name="Shaw J.R."/>
            <person name="Andrews J."/>
            <person name="Crease T.J."/>
            <person name="Tang H."/>
            <person name="Lucas S.M."/>
            <person name="Robertson H.M."/>
            <person name="Bork P."/>
            <person name="Koonin E.V."/>
            <person name="Zdobnov E.M."/>
            <person name="Grigoriev I.V."/>
            <person name="Lynch M."/>
            <person name="Boore J.L."/>
        </authorList>
    </citation>
    <scope>NUCLEOTIDE SEQUENCE [LARGE SCALE GENOMIC DNA]</scope>
</reference>
<feature type="domain" description="CHK kinase-like" evidence="2">
    <location>
        <begin position="159"/>
        <end position="306"/>
    </location>
</feature>
<evidence type="ECO:0000313" key="4">
    <source>
        <dbReference type="Proteomes" id="UP000000305"/>
    </source>
</evidence>
<sequence length="416" mass="47837">MTCEVESLAERQAFWKTLFEEEKLTSQLASLATKHVDHGVTYYDMTQYGQIHVKVESGSALGDNFQSDTFIVTVQMLCDTGEKTLSTFIKVLPSNIFIRKSVCKYRVHQREINIYQNFFKLLREIHRPDNEIPLDVPDVYYSHIEDIIPGETDGSGTCILLENLKAEGYRMADKVEGADYQHCHMALTSLAHYHALTLSALVEWVTSFTSRISEVILVDTLESSGPLGCILHGDYWINNILFKYDVKETNIPVSLKMLDFQTSRIGHPLSDVLYFFYSSTKPETREKHMLVLLRQYFNKLTDDLQLLSVSLDDYTWQDFLSDYKKRSLMLMFMGIMVLSFVLNKKTLTKLDEMDAEERLKEPKVSDEEKVKGESGMSLDVEESMRNMMSSQKLSDNPVLTDRILRLIDEVKTLNGS</sequence>
<proteinExistence type="predicted"/>
<gene>
    <name evidence="3" type="ORF">DAPPUDRAFT_242233</name>
</gene>
<dbReference type="InterPro" id="IPR004119">
    <property type="entry name" value="EcKL"/>
</dbReference>
<evidence type="ECO:0000259" key="2">
    <source>
        <dbReference type="SMART" id="SM00587"/>
    </source>
</evidence>
<dbReference type="OMA" id="YHCKELE"/>
<dbReference type="PANTHER" id="PTHR11012">
    <property type="entry name" value="PROTEIN KINASE-LIKE DOMAIN-CONTAINING"/>
    <property type="match status" value="1"/>
</dbReference>
<dbReference type="Pfam" id="PF02958">
    <property type="entry name" value="EcKL"/>
    <property type="match status" value="2"/>
</dbReference>
<evidence type="ECO:0000256" key="1">
    <source>
        <dbReference type="SAM" id="MobiDB-lite"/>
    </source>
</evidence>
<dbReference type="EMBL" id="GL732543">
    <property type="protein sequence ID" value="EFX81341.1"/>
    <property type="molecule type" value="Genomic_DNA"/>
</dbReference>
<protein>
    <recommendedName>
        <fullName evidence="2">CHK kinase-like domain-containing protein</fullName>
    </recommendedName>
</protein>
<dbReference type="PhylomeDB" id="E9GG59"/>
<dbReference type="SUPFAM" id="SSF56112">
    <property type="entry name" value="Protein kinase-like (PK-like)"/>
    <property type="match status" value="1"/>
</dbReference>
<dbReference type="InterPro" id="IPR015897">
    <property type="entry name" value="CHK_kinase-like"/>
</dbReference>
<feature type="region of interest" description="Disordered" evidence="1">
    <location>
        <begin position="358"/>
        <end position="378"/>
    </location>
</feature>
<organism evidence="3 4">
    <name type="scientific">Daphnia pulex</name>
    <name type="common">Water flea</name>
    <dbReference type="NCBI Taxonomy" id="6669"/>
    <lineage>
        <taxon>Eukaryota</taxon>
        <taxon>Metazoa</taxon>
        <taxon>Ecdysozoa</taxon>
        <taxon>Arthropoda</taxon>
        <taxon>Crustacea</taxon>
        <taxon>Branchiopoda</taxon>
        <taxon>Diplostraca</taxon>
        <taxon>Cladocera</taxon>
        <taxon>Anomopoda</taxon>
        <taxon>Daphniidae</taxon>
        <taxon>Daphnia</taxon>
    </lineage>
</organism>
<dbReference type="InterPro" id="IPR011009">
    <property type="entry name" value="Kinase-like_dom_sf"/>
</dbReference>
<dbReference type="AlphaFoldDB" id="E9GG59"/>
<dbReference type="eggNOG" id="ENOG502RXUB">
    <property type="taxonomic scope" value="Eukaryota"/>
</dbReference>
<dbReference type="InParanoid" id="E9GG59"/>
<feature type="compositionally biased region" description="Basic and acidic residues" evidence="1">
    <location>
        <begin position="358"/>
        <end position="372"/>
    </location>
</feature>
<dbReference type="HOGENOM" id="CLU_577797_0_0_1"/>
<name>E9GG59_DAPPU</name>
<dbReference type="Gene3D" id="3.90.1200.10">
    <property type="match status" value="1"/>
</dbReference>
<dbReference type="STRING" id="6669.E9GG59"/>
<evidence type="ECO:0000313" key="3">
    <source>
        <dbReference type="EMBL" id="EFX81341.1"/>
    </source>
</evidence>
<dbReference type="OrthoDB" id="190089at2759"/>
<keyword evidence="4" id="KW-1185">Reference proteome</keyword>